<evidence type="ECO:0000313" key="1">
    <source>
        <dbReference type="EMBL" id="GFH37253.1"/>
    </source>
</evidence>
<dbReference type="EMBL" id="BLLG01000009">
    <property type="protein sequence ID" value="GFH37253.1"/>
    <property type="molecule type" value="Genomic_DNA"/>
</dbReference>
<reference evidence="1 2" key="1">
    <citation type="submission" date="2020-02" db="EMBL/GenBank/DDBJ databases">
        <title>Whole Genome Shotgun Sequence of Streptomyces sp. strain CWH03.</title>
        <authorList>
            <person name="Dohra H."/>
            <person name="Kodani S."/>
            <person name="Yamamura H."/>
        </authorList>
    </citation>
    <scope>NUCLEOTIDE SEQUENCE [LARGE SCALE GENOMIC DNA]</scope>
    <source>
        <strain evidence="1 2">CWH03</strain>
    </source>
</reference>
<name>A0A6A0AXZ6_9ACTN</name>
<dbReference type="AlphaFoldDB" id="A0A6A0AXZ6"/>
<proteinExistence type="predicted"/>
<dbReference type="RefSeq" id="WP_173265035.1">
    <property type="nucleotide sequence ID" value="NZ_BLLG01000009.1"/>
</dbReference>
<sequence>MITVGVLCEGQTEEIMVRDFLGPELVPHGISLVPTILLTRTAAGGPMGRGGVSKWSKIERDLRHRLNSTPHWAAVTTLIDYYGIPSDSPGVEDRPAVGARARVEHVERAMARRIGHPRFIPYLALHETEAWVFAAAEQLAYWVEDPAVAEKVQRIADELGGPEEVNERPDTAPSKRLLKLYPGYTKTLHGPAAVTDLGLAGLRAACPHFDAWIGRLIALTGKG</sequence>
<comment type="caution">
    <text evidence="1">The sequence shown here is derived from an EMBL/GenBank/DDBJ whole genome shotgun (WGS) entry which is preliminary data.</text>
</comment>
<keyword evidence="2" id="KW-1185">Reference proteome</keyword>
<dbReference type="Proteomes" id="UP000484988">
    <property type="component" value="Unassembled WGS sequence"/>
</dbReference>
<accession>A0A6A0AXZ6</accession>
<evidence type="ECO:0000313" key="2">
    <source>
        <dbReference type="Proteomes" id="UP000484988"/>
    </source>
</evidence>
<dbReference type="Pfam" id="PF14103">
    <property type="entry name" value="DUF4276"/>
    <property type="match status" value="1"/>
</dbReference>
<dbReference type="InterPro" id="IPR025455">
    <property type="entry name" value="DUF4276"/>
</dbReference>
<protein>
    <submittedName>
        <fullName evidence="1">DUF4276 family protein</fullName>
    </submittedName>
</protein>
<organism evidence="1 2">
    <name type="scientific">Streptomyces pacificus</name>
    <dbReference type="NCBI Taxonomy" id="2705029"/>
    <lineage>
        <taxon>Bacteria</taxon>
        <taxon>Bacillati</taxon>
        <taxon>Actinomycetota</taxon>
        <taxon>Actinomycetes</taxon>
        <taxon>Kitasatosporales</taxon>
        <taxon>Streptomycetaceae</taxon>
        <taxon>Streptomyces</taxon>
    </lineage>
</organism>
<gene>
    <name evidence="1" type="ORF">SCWH03_34890</name>
</gene>